<dbReference type="AlphaFoldDB" id="A0A0F9HUJ9"/>
<organism evidence="1">
    <name type="scientific">marine sediment metagenome</name>
    <dbReference type="NCBI Taxonomy" id="412755"/>
    <lineage>
        <taxon>unclassified sequences</taxon>
        <taxon>metagenomes</taxon>
        <taxon>ecological metagenomes</taxon>
    </lineage>
</organism>
<gene>
    <name evidence="1" type="ORF">LCGC14_1659400</name>
</gene>
<dbReference type="EMBL" id="LAZR01014076">
    <property type="protein sequence ID" value="KKM19061.1"/>
    <property type="molecule type" value="Genomic_DNA"/>
</dbReference>
<reference evidence="1" key="1">
    <citation type="journal article" date="2015" name="Nature">
        <title>Complex archaea that bridge the gap between prokaryotes and eukaryotes.</title>
        <authorList>
            <person name="Spang A."/>
            <person name="Saw J.H."/>
            <person name="Jorgensen S.L."/>
            <person name="Zaremba-Niedzwiedzka K."/>
            <person name="Martijn J."/>
            <person name="Lind A.E."/>
            <person name="van Eijk R."/>
            <person name="Schleper C."/>
            <person name="Guy L."/>
            <person name="Ettema T.J."/>
        </authorList>
    </citation>
    <scope>NUCLEOTIDE SEQUENCE</scope>
</reference>
<evidence type="ECO:0000313" key="1">
    <source>
        <dbReference type="EMBL" id="KKM19061.1"/>
    </source>
</evidence>
<name>A0A0F9HUJ9_9ZZZZ</name>
<protein>
    <submittedName>
        <fullName evidence="1">Uncharacterized protein</fullName>
    </submittedName>
</protein>
<proteinExistence type="predicted"/>
<comment type="caution">
    <text evidence="1">The sequence shown here is derived from an EMBL/GenBank/DDBJ whole genome shotgun (WGS) entry which is preliminary data.</text>
</comment>
<accession>A0A0F9HUJ9</accession>
<sequence length="70" mass="7847">MRCDHRLKLVGYRTRPEYIRDSSSAIPSVPLMDAVLVCLRCTREFLKGVDEKAPATVVERLQGAEAAEVE</sequence>